<proteinExistence type="predicted"/>
<comment type="caution">
    <text evidence="1">The sequence shown here is derived from an EMBL/GenBank/DDBJ whole genome shotgun (WGS) entry which is preliminary data.</text>
</comment>
<dbReference type="Proteomes" id="UP000288805">
    <property type="component" value="Unassembled WGS sequence"/>
</dbReference>
<reference evidence="1 2" key="1">
    <citation type="journal article" date="2018" name="PLoS Genet.">
        <title>Population sequencing reveals clonal diversity and ancestral inbreeding in the grapevine cultivar Chardonnay.</title>
        <authorList>
            <person name="Roach M.J."/>
            <person name="Johnson D.L."/>
            <person name="Bohlmann J."/>
            <person name="van Vuuren H.J."/>
            <person name="Jones S.J."/>
            <person name="Pretorius I.S."/>
            <person name="Schmidt S.A."/>
            <person name="Borneman A.R."/>
        </authorList>
    </citation>
    <scope>NUCLEOTIDE SEQUENCE [LARGE SCALE GENOMIC DNA]</scope>
    <source>
        <strain evidence="2">cv. Chardonnay</strain>
        <tissue evidence="1">Leaf</tissue>
    </source>
</reference>
<evidence type="ECO:0000313" key="1">
    <source>
        <dbReference type="EMBL" id="RVW42951.1"/>
    </source>
</evidence>
<dbReference type="AlphaFoldDB" id="A0A438E5C7"/>
<gene>
    <name evidence="1" type="ORF">CK203_076319</name>
</gene>
<sequence length="49" mass="5853">MHGFWKHLSTNSFDLHICRVMCSNLGDKFIMAELNPIDWKCDNPQVRFR</sequence>
<dbReference type="EMBL" id="QGNW01001390">
    <property type="protein sequence ID" value="RVW42951.1"/>
    <property type="molecule type" value="Genomic_DNA"/>
</dbReference>
<name>A0A438E5C7_VITVI</name>
<protein>
    <submittedName>
        <fullName evidence="1">Uncharacterized protein</fullName>
    </submittedName>
</protein>
<organism evidence="1 2">
    <name type="scientific">Vitis vinifera</name>
    <name type="common">Grape</name>
    <dbReference type="NCBI Taxonomy" id="29760"/>
    <lineage>
        <taxon>Eukaryota</taxon>
        <taxon>Viridiplantae</taxon>
        <taxon>Streptophyta</taxon>
        <taxon>Embryophyta</taxon>
        <taxon>Tracheophyta</taxon>
        <taxon>Spermatophyta</taxon>
        <taxon>Magnoliopsida</taxon>
        <taxon>eudicotyledons</taxon>
        <taxon>Gunneridae</taxon>
        <taxon>Pentapetalae</taxon>
        <taxon>rosids</taxon>
        <taxon>Vitales</taxon>
        <taxon>Vitaceae</taxon>
        <taxon>Viteae</taxon>
        <taxon>Vitis</taxon>
    </lineage>
</organism>
<accession>A0A438E5C7</accession>
<evidence type="ECO:0000313" key="2">
    <source>
        <dbReference type="Proteomes" id="UP000288805"/>
    </source>
</evidence>